<keyword evidence="8" id="KW-1185">Reference proteome</keyword>
<organism evidence="7 8">
    <name type="scientific">Paracandidimonas soli</name>
    <dbReference type="NCBI Taxonomy" id="1917182"/>
    <lineage>
        <taxon>Bacteria</taxon>
        <taxon>Pseudomonadati</taxon>
        <taxon>Pseudomonadota</taxon>
        <taxon>Betaproteobacteria</taxon>
        <taxon>Burkholderiales</taxon>
        <taxon>Alcaligenaceae</taxon>
        <taxon>Paracandidimonas</taxon>
    </lineage>
</organism>
<dbReference type="AlphaFoldDB" id="A0A4R3VC82"/>
<dbReference type="SUPFAM" id="SSF53822">
    <property type="entry name" value="Periplasmic binding protein-like I"/>
    <property type="match status" value="1"/>
</dbReference>
<dbReference type="EMBL" id="SMBX01000002">
    <property type="protein sequence ID" value="TCV01731.1"/>
    <property type="molecule type" value="Genomic_DNA"/>
</dbReference>
<dbReference type="Proteomes" id="UP000294692">
    <property type="component" value="Unassembled WGS sequence"/>
</dbReference>
<protein>
    <submittedName>
        <fullName evidence="7">L-leucine-binding protein /L-isoleucine-binding protein /L-valine-binding protein</fullName>
    </submittedName>
</protein>
<dbReference type="GO" id="GO:0006865">
    <property type="term" value="P:amino acid transport"/>
    <property type="evidence" value="ECO:0007669"/>
    <property type="project" value="UniProtKB-KW"/>
</dbReference>
<dbReference type="RefSeq" id="WP_132474494.1">
    <property type="nucleotide sequence ID" value="NZ_JBHRVM010000001.1"/>
</dbReference>
<proteinExistence type="inferred from homology"/>
<dbReference type="OrthoDB" id="5469508at2"/>
<dbReference type="PANTHER" id="PTHR47151:SF3">
    <property type="entry name" value="LEUCINE-SPECIFIC-BINDING PROTEIN"/>
    <property type="match status" value="1"/>
</dbReference>
<keyword evidence="4" id="KW-0029">Amino-acid transport</keyword>
<evidence type="ECO:0000313" key="7">
    <source>
        <dbReference type="EMBL" id="TCV01731.1"/>
    </source>
</evidence>
<dbReference type="PRINTS" id="PR00337">
    <property type="entry name" value="LEUILEVALBP"/>
</dbReference>
<evidence type="ECO:0000256" key="2">
    <source>
        <dbReference type="ARBA" id="ARBA00022448"/>
    </source>
</evidence>
<name>A0A4R3VC82_9BURK</name>
<comment type="similarity">
    <text evidence="1">Belongs to the leucine-binding protein family.</text>
</comment>
<sequence>MKLIKKAPSLVLAFSAVAMSASVMAADPIKIGIPQPMTGPATQYGDQIQAGALTAIDAINAAGGVKGRKLEPLLIDDGCEPKQAVPAANRVVNSGAKFAVAHACSGTTVPAVNVYEQEGIVAITPGATSPLVTDTIKPHFFFRTIGRDDQQGPFAAKYIADTLKPKNVAVLHDKQTYGSGVASQVRDSLQQAGVKIGLYEGINVGDSDYSAVITKLKGSGADLVYFGGYHAELGLLLRQAREQGLTTQFMGPEGVANQDLVAIAGPAVSGLLVTLPTDFTKMESNAKVMEHFKTYKRSPNGAFTFPAYAAVQIIAQTIDAVGEDPTKGADYIHATTFDTAIGKVEYDEKGDLKEFEFAVFKWDEKGNLELL</sequence>
<dbReference type="Gene3D" id="3.40.50.2300">
    <property type="match status" value="2"/>
</dbReference>
<dbReference type="InterPro" id="IPR028081">
    <property type="entry name" value="Leu-bd"/>
</dbReference>
<keyword evidence="2" id="KW-0813">Transport</keyword>
<evidence type="ECO:0000256" key="5">
    <source>
        <dbReference type="SAM" id="SignalP"/>
    </source>
</evidence>
<comment type="caution">
    <text evidence="7">The sequence shown here is derived from an EMBL/GenBank/DDBJ whole genome shotgun (WGS) entry which is preliminary data.</text>
</comment>
<dbReference type="InterPro" id="IPR028082">
    <property type="entry name" value="Peripla_BP_I"/>
</dbReference>
<evidence type="ECO:0000313" key="8">
    <source>
        <dbReference type="Proteomes" id="UP000294692"/>
    </source>
</evidence>
<feature type="signal peptide" evidence="5">
    <location>
        <begin position="1"/>
        <end position="25"/>
    </location>
</feature>
<dbReference type="Pfam" id="PF13458">
    <property type="entry name" value="Peripla_BP_6"/>
    <property type="match status" value="1"/>
</dbReference>
<evidence type="ECO:0000256" key="4">
    <source>
        <dbReference type="ARBA" id="ARBA00022970"/>
    </source>
</evidence>
<keyword evidence="3 5" id="KW-0732">Signal</keyword>
<reference evidence="7 8" key="1">
    <citation type="submission" date="2019-03" db="EMBL/GenBank/DDBJ databases">
        <title>Genomic Encyclopedia of Type Strains, Phase IV (KMG-IV): sequencing the most valuable type-strain genomes for metagenomic binning, comparative biology and taxonomic classification.</title>
        <authorList>
            <person name="Goeker M."/>
        </authorList>
    </citation>
    <scope>NUCLEOTIDE SEQUENCE [LARGE SCALE GENOMIC DNA]</scope>
    <source>
        <strain evidence="7 8">DSM 100048</strain>
    </source>
</reference>
<evidence type="ECO:0000256" key="1">
    <source>
        <dbReference type="ARBA" id="ARBA00010062"/>
    </source>
</evidence>
<gene>
    <name evidence="7" type="ORF">EV686_102444</name>
</gene>
<dbReference type="PANTHER" id="PTHR47151">
    <property type="entry name" value="LEU/ILE/VAL-BINDING ABC TRANSPORTER SUBUNIT"/>
    <property type="match status" value="1"/>
</dbReference>
<feature type="domain" description="Leucine-binding protein" evidence="6">
    <location>
        <begin position="28"/>
        <end position="366"/>
    </location>
</feature>
<evidence type="ECO:0000259" key="6">
    <source>
        <dbReference type="Pfam" id="PF13458"/>
    </source>
</evidence>
<accession>A0A4R3VC82</accession>
<dbReference type="NCBIfam" id="NF011933">
    <property type="entry name" value="PRK15404.1"/>
    <property type="match status" value="1"/>
</dbReference>
<dbReference type="CDD" id="cd06342">
    <property type="entry name" value="PBP1_ABC_LIVBP-like"/>
    <property type="match status" value="1"/>
</dbReference>
<feature type="chain" id="PRO_5020991562" evidence="5">
    <location>
        <begin position="26"/>
        <end position="371"/>
    </location>
</feature>
<dbReference type="InterPro" id="IPR000709">
    <property type="entry name" value="Leu_Ile_Val-bd"/>
</dbReference>
<evidence type="ECO:0000256" key="3">
    <source>
        <dbReference type="ARBA" id="ARBA00022729"/>
    </source>
</evidence>